<proteinExistence type="predicted"/>
<evidence type="ECO:0000313" key="5">
    <source>
        <dbReference type="EMBL" id="TCK23635.1"/>
    </source>
</evidence>
<evidence type="ECO:0000256" key="2">
    <source>
        <dbReference type="ARBA" id="ARBA00023163"/>
    </source>
</evidence>
<evidence type="ECO:0000313" key="6">
    <source>
        <dbReference type="Proteomes" id="UP000295030"/>
    </source>
</evidence>
<dbReference type="InterPro" id="IPR018060">
    <property type="entry name" value="HTH_AraC"/>
</dbReference>
<keyword evidence="2" id="KW-0804">Transcription</keyword>
<organism evidence="5 6">
    <name type="scientific">Ancylobacter aquaticus</name>
    <dbReference type="NCBI Taxonomy" id="100"/>
    <lineage>
        <taxon>Bacteria</taxon>
        <taxon>Pseudomonadati</taxon>
        <taxon>Pseudomonadota</taxon>
        <taxon>Alphaproteobacteria</taxon>
        <taxon>Hyphomicrobiales</taxon>
        <taxon>Xanthobacteraceae</taxon>
        <taxon>Ancylobacter</taxon>
    </lineage>
</organism>
<dbReference type="InterPro" id="IPR004304">
    <property type="entry name" value="FmdA_AmdA"/>
</dbReference>
<evidence type="ECO:0000256" key="3">
    <source>
        <dbReference type="SAM" id="MobiDB-lite"/>
    </source>
</evidence>
<dbReference type="Proteomes" id="UP000295030">
    <property type="component" value="Unassembled WGS sequence"/>
</dbReference>
<dbReference type="GO" id="GO:0003700">
    <property type="term" value="F:DNA-binding transcription factor activity"/>
    <property type="evidence" value="ECO:0007669"/>
    <property type="project" value="InterPro"/>
</dbReference>
<dbReference type="EMBL" id="SMFY01000003">
    <property type="protein sequence ID" value="TCK23635.1"/>
    <property type="molecule type" value="Genomic_DNA"/>
</dbReference>
<feature type="region of interest" description="Disordered" evidence="3">
    <location>
        <begin position="359"/>
        <end position="414"/>
    </location>
</feature>
<dbReference type="SMART" id="SM00342">
    <property type="entry name" value="HTH_ARAC"/>
    <property type="match status" value="1"/>
</dbReference>
<dbReference type="AlphaFoldDB" id="A0A4R1HS32"/>
<dbReference type="PANTHER" id="PTHR31891:SF1">
    <property type="entry name" value="FORMAMIDASE C869.04-RELATED"/>
    <property type="match status" value="1"/>
</dbReference>
<protein>
    <submittedName>
        <fullName evidence="5">AraC family transcriptional regulator</fullName>
    </submittedName>
</protein>
<gene>
    <name evidence="5" type="ORF">EV667_3474</name>
</gene>
<feature type="domain" description="HTH araC/xylS-type" evidence="4">
    <location>
        <begin position="255"/>
        <end position="356"/>
    </location>
</feature>
<dbReference type="GO" id="GO:0043565">
    <property type="term" value="F:sequence-specific DNA binding"/>
    <property type="evidence" value="ECO:0007669"/>
    <property type="project" value="InterPro"/>
</dbReference>
<dbReference type="Gene3D" id="1.10.10.60">
    <property type="entry name" value="Homeodomain-like"/>
    <property type="match status" value="1"/>
</dbReference>
<reference evidence="5 6" key="1">
    <citation type="submission" date="2019-03" db="EMBL/GenBank/DDBJ databases">
        <title>Genomic Encyclopedia of Type Strains, Phase IV (KMG-IV): sequencing the most valuable type-strain genomes for metagenomic binning, comparative biology and taxonomic classification.</title>
        <authorList>
            <person name="Goeker M."/>
        </authorList>
    </citation>
    <scope>NUCLEOTIDE SEQUENCE [LARGE SCALE GENOMIC DNA]</scope>
    <source>
        <strain evidence="5 6">DSM 101</strain>
    </source>
</reference>
<dbReference type="SUPFAM" id="SSF141130">
    <property type="entry name" value="Acetamidase/Formamidase-like"/>
    <property type="match status" value="1"/>
</dbReference>
<keyword evidence="6" id="KW-1185">Reference proteome</keyword>
<dbReference type="Pfam" id="PF12833">
    <property type="entry name" value="HTH_18"/>
    <property type="match status" value="1"/>
</dbReference>
<dbReference type="PANTHER" id="PTHR31891">
    <property type="entry name" value="FORMAMIDASE C869.04-RELATED"/>
    <property type="match status" value="1"/>
</dbReference>
<dbReference type="PROSITE" id="PS01124">
    <property type="entry name" value="HTH_ARAC_FAMILY_2"/>
    <property type="match status" value="1"/>
</dbReference>
<keyword evidence="1" id="KW-0805">Transcription regulation</keyword>
<dbReference type="InterPro" id="IPR035418">
    <property type="entry name" value="AraC-bd_2"/>
</dbReference>
<dbReference type="Pfam" id="PF14525">
    <property type="entry name" value="AraC_binding_2"/>
    <property type="match status" value="1"/>
</dbReference>
<evidence type="ECO:0000259" key="4">
    <source>
        <dbReference type="PROSITE" id="PS01124"/>
    </source>
</evidence>
<accession>A0A4R1HS32</accession>
<dbReference type="SUPFAM" id="SSF46689">
    <property type="entry name" value="Homeodomain-like"/>
    <property type="match status" value="1"/>
</dbReference>
<dbReference type="Gene3D" id="3.10.28.20">
    <property type="entry name" value="Acetamidase/Formamidase-like domains"/>
    <property type="match status" value="1"/>
</dbReference>
<dbReference type="Pfam" id="PF03069">
    <property type="entry name" value="FmdA_AmdA"/>
    <property type="match status" value="1"/>
</dbReference>
<name>A0A4R1HS32_ANCAQ</name>
<dbReference type="Gene3D" id="2.60.120.580">
    <property type="entry name" value="Acetamidase/Formamidase-like domains"/>
    <property type="match status" value="2"/>
</dbReference>
<comment type="caution">
    <text evidence="5">The sequence shown here is derived from an EMBL/GenBank/DDBJ whole genome shotgun (WGS) entry which is preliminary data.</text>
</comment>
<dbReference type="GO" id="GO:0016811">
    <property type="term" value="F:hydrolase activity, acting on carbon-nitrogen (but not peptide) bonds, in linear amides"/>
    <property type="evidence" value="ECO:0007669"/>
    <property type="project" value="InterPro"/>
</dbReference>
<evidence type="ECO:0000256" key="1">
    <source>
        <dbReference type="ARBA" id="ARBA00023015"/>
    </source>
</evidence>
<dbReference type="InterPro" id="IPR009057">
    <property type="entry name" value="Homeodomain-like_sf"/>
</dbReference>
<sequence length="829" mass="90503">MKPVSYGEVTRYCAAVDLWSATSFCAPFVKVLHCEDGHSPCRPPHMNRAAPISINAFPASKQEAAWRETLADLALVARMPKDAVFHFGEVSIKRSPTQATFALLRSRAQDLSPLVDAEPQILIGFVNYGRGHLTDSGRRAAEFADGDLWVCDPTTRFSVQFRNDFELLLLRLPRERLVGRLGRAASVPTLVLGESISALAARPMMRALAAHFAMMEDGDVMAAEPAITELVLSALLAEARPEEDNATQVQAAHFARVCGQIEARLREPDLSVADIAKAEGLSARYIQRLFEGQDRSFSDYVRHRRLEQCRLDLVNPQHADRSIAEIGFRWGFGDQAHFSRVFSAAYAISPRDYRKTAGSTVATRWTRGRPMHSGSRPVRPGPHAAAPATPDAVGLDTTPPDVATPASPEAGAPGEHYLAVTRDTVHWGYLSRTIPPVLRVRSGARVTVETLTQHASDDPERMIQGDAGAESVFRWTRDFKAVDRRGAGPVNASIFGRGAGEGFGVHICTGPIFVHGAEPGDVLEVEILDLRPRPCANPAYTGQAFGSNAAAAWGFHHDDILDEPRKREVITVYRTDAAGESGFAEAIYSFRWVPQTDPFGVLHETIDYPGVPVDHARIEKREGVLKGARIPVRPHFGFIAVAPRETDIVDSVPPGYFGGNIDNWRAGKGASVYLPVAVPGALLSLGDPHLAQGDGEISGTALECSLTGQVRLVLHKRGETEKVFLNGLAAPLIETPDAWLLHGFSYTNYLRELGRNAQSEVFKRSSLSRALRSAFRATRNFLMERYGLDEDEAISLMSVAVDFGVTQVADGNWGIHARVSKAIFEPPGE</sequence>